<protein>
    <submittedName>
        <fullName evidence="1">Uncharacterized protein</fullName>
    </submittedName>
</protein>
<dbReference type="AlphaFoldDB" id="A0AAE0ZRC4"/>
<sequence length="72" mass="8136">MGKTTELNFITHPPPGMAECQHDLVLFWSLQHHEDDCAGAEVGKEEHNVCEQTAQRVDRIAMKSAFECHSWG</sequence>
<evidence type="ECO:0000313" key="2">
    <source>
        <dbReference type="Proteomes" id="UP001283361"/>
    </source>
</evidence>
<proteinExistence type="predicted"/>
<name>A0AAE0ZRC4_9GAST</name>
<comment type="caution">
    <text evidence="1">The sequence shown here is derived from an EMBL/GenBank/DDBJ whole genome shotgun (WGS) entry which is preliminary data.</text>
</comment>
<gene>
    <name evidence="1" type="ORF">RRG08_022310</name>
</gene>
<evidence type="ECO:0000313" key="1">
    <source>
        <dbReference type="EMBL" id="KAK3773601.1"/>
    </source>
</evidence>
<dbReference type="Proteomes" id="UP001283361">
    <property type="component" value="Unassembled WGS sequence"/>
</dbReference>
<accession>A0AAE0ZRC4</accession>
<reference evidence="1" key="1">
    <citation type="journal article" date="2023" name="G3 (Bethesda)">
        <title>A reference genome for the long-term kleptoplast-retaining sea slug Elysia crispata morphotype clarki.</title>
        <authorList>
            <person name="Eastman K.E."/>
            <person name="Pendleton A.L."/>
            <person name="Shaikh M.A."/>
            <person name="Suttiyut T."/>
            <person name="Ogas R."/>
            <person name="Tomko P."/>
            <person name="Gavelis G."/>
            <person name="Widhalm J.R."/>
            <person name="Wisecaver J.H."/>
        </authorList>
    </citation>
    <scope>NUCLEOTIDE SEQUENCE</scope>
    <source>
        <strain evidence="1">ECLA1</strain>
    </source>
</reference>
<dbReference type="EMBL" id="JAWDGP010003531">
    <property type="protein sequence ID" value="KAK3773601.1"/>
    <property type="molecule type" value="Genomic_DNA"/>
</dbReference>
<keyword evidence="2" id="KW-1185">Reference proteome</keyword>
<organism evidence="1 2">
    <name type="scientific">Elysia crispata</name>
    <name type="common">lettuce slug</name>
    <dbReference type="NCBI Taxonomy" id="231223"/>
    <lineage>
        <taxon>Eukaryota</taxon>
        <taxon>Metazoa</taxon>
        <taxon>Spiralia</taxon>
        <taxon>Lophotrochozoa</taxon>
        <taxon>Mollusca</taxon>
        <taxon>Gastropoda</taxon>
        <taxon>Heterobranchia</taxon>
        <taxon>Euthyneura</taxon>
        <taxon>Panpulmonata</taxon>
        <taxon>Sacoglossa</taxon>
        <taxon>Placobranchoidea</taxon>
        <taxon>Plakobranchidae</taxon>
        <taxon>Elysia</taxon>
    </lineage>
</organism>